<accession>A0A8H5KE90</accession>
<evidence type="ECO:0000313" key="2">
    <source>
        <dbReference type="EMBL" id="KAF5571699.1"/>
    </source>
</evidence>
<protein>
    <submittedName>
        <fullName evidence="2">Uncharacterized protein</fullName>
    </submittedName>
</protein>
<feature type="region of interest" description="Disordered" evidence="1">
    <location>
        <begin position="230"/>
        <end position="254"/>
    </location>
</feature>
<evidence type="ECO:0000313" key="3">
    <source>
        <dbReference type="Proteomes" id="UP000582016"/>
    </source>
</evidence>
<sequence length="690" mass="76425">MTDDGGAIVPIFPGGWKWIRVDGLRGGPLPTGNPKPIDTGEDDPEDGHKDEDEDDDDDDDEEECTTTAPPKCTLTLSYYTGEDGEGTSTRIGSCAPVTGCVSGKQSTTTTTIAFDVPRITGVLEKDNVGRDDIDLGPMEEDTVKYFAEMFKKWGISSNSTEAEPPKPSCDMYAYGADAECMELFSTSFCDTVEKDKNEAVSRNLTYEDIVGDSKRAVATGAEKNYRVSKKADSSSTTLPSATSQIKTKTAEPKRTTTGVKFEVHNLQCNNEDDFRGHADISSRGAKEVIKEAYSHSSHEDIYMTPDSKPYVKEFEDGDTHKHRVTWSWIEGCSMKNEKVSIWDPLDEGVMLGNYTRCATVMGDTWWDCNNGGVGGSEDVGCVRYKLDSGWSGYTEPLLADVVKWLLPVIKVVGPLSPSFIDLIRFTGDILISRSRLQEAIQGFELLKGAFIAIKSQQNSSPVGVECLNALCQASIACGEYEMDEALTRILISRYICEDEGGRLLYAILHLGTSLYFIGGKDREAVNVLEEASNSFTLILGDTHHDKLECDVRLAWALPWINEPSRALGVATKALRTVQEHYESIDTYPAQWVEWQCLGVQAFCQNRLGQASQAIQTKREELACRRRSNRDKAYYYEELSTFAKMLLGVNQLQEAETAVEEAICGLLRLGYGESDELMSYAYVVRRAINNH</sequence>
<organism evidence="2 3">
    <name type="scientific">Fusarium phyllophilum</name>
    <dbReference type="NCBI Taxonomy" id="47803"/>
    <lineage>
        <taxon>Eukaryota</taxon>
        <taxon>Fungi</taxon>
        <taxon>Dikarya</taxon>
        <taxon>Ascomycota</taxon>
        <taxon>Pezizomycotina</taxon>
        <taxon>Sordariomycetes</taxon>
        <taxon>Hypocreomycetidae</taxon>
        <taxon>Hypocreales</taxon>
        <taxon>Nectriaceae</taxon>
        <taxon>Fusarium</taxon>
        <taxon>Fusarium fujikuroi species complex</taxon>
    </lineage>
</organism>
<proteinExistence type="predicted"/>
<keyword evidence="3" id="KW-1185">Reference proteome</keyword>
<gene>
    <name evidence="2" type="ORF">FPHYL_233</name>
</gene>
<evidence type="ECO:0000256" key="1">
    <source>
        <dbReference type="SAM" id="MobiDB-lite"/>
    </source>
</evidence>
<dbReference type="AlphaFoldDB" id="A0A8H5KE90"/>
<dbReference type="Proteomes" id="UP000582016">
    <property type="component" value="Unassembled WGS sequence"/>
</dbReference>
<reference evidence="2 3" key="1">
    <citation type="submission" date="2020-05" db="EMBL/GenBank/DDBJ databases">
        <title>Identification and distribution of gene clusters putatively required for synthesis of sphingolipid metabolism inhibitors in phylogenetically diverse species of the filamentous fungus Fusarium.</title>
        <authorList>
            <person name="Kim H.-S."/>
            <person name="Busman M."/>
            <person name="Brown D.W."/>
            <person name="Divon H."/>
            <person name="Uhlig S."/>
            <person name="Proctor R.H."/>
        </authorList>
    </citation>
    <scope>NUCLEOTIDE SEQUENCE [LARGE SCALE GENOMIC DNA]</scope>
    <source>
        <strain evidence="2 3">NRRL 13617</strain>
    </source>
</reference>
<feature type="region of interest" description="Disordered" evidence="1">
    <location>
        <begin position="20"/>
        <end position="69"/>
    </location>
</feature>
<feature type="compositionally biased region" description="Polar residues" evidence="1">
    <location>
        <begin position="233"/>
        <end position="247"/>
    </location>
</feature>
<dbReference type="OrthoDB" id="1896086at2759"/>
<feature type="compositionally biased region" description="Acidic residues" evidence="1">
    <location>
        <begin position="39"/>
        <end position="64"/>
    </location>
</feature>
<dbReference type="EMBL" id="JAAOAQ010000008">
    <property type="protein sequence ID" value="KAF5571699.1"/>
    <property type="molecule type" value="Genomic_DNA"/>
</dbReference>
<comment type="caution">
    <text evidence="2">The sequence shown here is derived from an EMBL/GenBank/DDBJ whole genome shotgun (WGS) entry which is preliminary data.</text>
</comment>
<name>A0A8H5KE90_9HYPO</name>